<dbReference type="Proteomes" id="UP000238375">
    <property type="component" value="Unassembled WGS sequence"/>
</dbReference>
<dbReference type="RefSeq" id="WP_106140980.1">
    <property type="nucleotide sequence ID" value="NZ_PVTE01000049.1"/>
</dbReference>
<dbReference type="EMBL" id="PVTE01000049">
    <property type="protein sequence ID" value="PRY21722.1"/>
    <property type="molecule type" value="Genomic_DNA"/>
</dbReference>
<comment type="caution">
    <text evidence="3">The sequence shown here is derived from an EMBL/GenBank/DDBJ whole genome shotgun (WGS) entry which is preliminary data.</text>
</comment>
<dbReference type="Pfam" id="PF13280">
    <property type="entry name" value="WYL"/>
    <property type="match status" value="1"/>
</dbReference>
<sequence length="315" mass="36545">MNQLETLRRRLQLIRLVDRPHLYPSKQTLIERLSVDFDAVSDRTVERDIESIAKSYQIYIRHNRTRGGYYLDLPTDEDVADFEQFVQLLERRERLEFLTSAVDGSRGVGQYLQLERAASVNGAEHLPVLWQALRSGRCVTFTYQKFNEEAHPESLRLIEPGLLFEYRNRWYLDGQDAIDRRPRTFGVDRIVDLRLTDQPIHRSDADTHRTDRRHAIGVTCPADAEPQRVVLRFTAQEGKYVVSLPLHPSQQMLPTTDPAYLDVALWVILNHELEREILAFGEAVEVLEPTELRERIAARVIAMNRRYAARAEVSG</sequence>
<dbReference type="InterPro" id="IPR057727">
    <property type="entry name" value="WCX_dom"/>
</dbReference>
<dbReference type="Pfam" id="PF25583">
    <property type="entry name" value="WCX"/>
    <property type="match status" value="1"/>
</dbReference>
<dbReference type="PANTHER" id="PTHR34580:SF9">
    <property type="entry name" value="SLL5097 PROTEIN"/>
    <property type="match status" value="1"/>
</dbReference>
<feature type="domain" description="WYL" evidence="1">
    <location>
        <begin position="124"/>
        <end position="194"/>
    </location>
</feature>
<dbReference type="InterPro" id="IPR026881">
    <property type="entry name" value="WYL_dom"/>
</dbReference>
<dbReference type="PROSITE" id="PS52050">
    <property type="entry name" value="WYL"/>
    <property type="match status" value="1"/>
</dbReference>
<proteinExistence type="predicted"/>
<keyword evidence="3" id="KW-0238">DNA-binding</keyword>
<evidence type="ECO:0000259" key="1">
    <source>
        <dbReference type="Pfam" id="PF13280"/>
    </source>
</evidence>
<keyword evidence="4" id="KW-1185">Reference proteome</keyword>
<protein>
    <submittedName>
        <fullName evidence="3">Putative DNA-binding transcriptional regulator YafY</fullName>
    </submittedName>
</protein>
<dbReference type="OrthoDB" id="43316at2"/>
<evidence type="ECO:0000259" key="2">
    <source>
        <dbReference type="Pfam" id="PF25583"/>
    </source>
</evidence>
<name>A0A2T0RKR7_9BACT</name>
<evidence type="ECO:0000313" key="4">
    <source>
        <dbReference type="Proteomes" id="UP000238375"/>
    </source>
</evidence>
<organism evidence="3 4">
    <name type="scientific">Spirosoma oryzae</name>
    <dbReference type="NCBI Taxonomy" id="1469603"/>
    <lineage>
        <taxon>Bacteria</taxon>
        <taxon>Pseudomonadati</taxon>
        <taxon>Bacteroidota</taxon>
        <taxon>Cytophagia</taxon>
        <taxon>Cytophagales</taxon>
        <taxon>Cytophagaceae</taxon>
        <taxon>Spirosoma</taxon>
    </lineage>
</organism>
<accession>A0A2T0RKR7</accession>
<gene>
    <name evidence="3" type="ORF">CLV58_14910</name>
</gene>
<dbReference type="GO" id="GO:0003677">
    <property type="term" value="F:DNA binding"/>
    <property type="evidence" value="ECO:0007669"/>
    <property type="project" value="UniProtKB-KW"/>
</dbReference>
<evidence type="ECO:0000313" key="3">
    <source>
        <dbReference type="EMBL" id="PRY21722.1"/>
    </source>
</evidence>
<reference evidence="3 4" key="1">
    <citation type="submission" date="2018-03" db="EMBL/GenBank/DDBJ databases">
        <title>Genomic Encyclopedia of Archaeal and Bacterial Type Strains, Phase II (KMG-II): from individual species to whole genera.</title>
        <authorList>
            <person name="Goeker M."/>
        </authorList>
    </citation>
    <scope>NUCLEOTIDE SEQUENCE [LARGE SCALE GENOMIC DNA]</scope>
    <source>
        <strain evidence="3 4">DSM 28354</strain>
    </source>
</reference>
<feature type="domain" description="WCX" evidence="2">
    <location>
        <begin position="225"/>
        <end position="300"/>
    </location>
</feature>
<dbReference type="InterPro" id="IPR051534">
    <property type="entry name" value="CBASS_pafABC_assoc_protein"/>
</dbReference>
<dbReference type="AlphaFoldDB" id="A0A2T0RKR7"/>
<dbReference type="PANTHER" id="PTHR34580">
    <property type="match status" value="1"/>
</dbReference>